<keyword evidence="2" id="KW-1185">Reference proteome</keyword>
<dbReference type="InterPro" id="IPR050155">
    <property type="entry name" value="HAD-like_hydrolase_sf"/>
</dbReference>
<name>A0A846Y8N4_9NOCA</name>
<evidence type="ECO:0000313" key="1">
    <source>
        <dbReference type="EMBL" id="NKY54164.1"/>
    </source>
</evidence>
<dbReference type="GO" id="GO:0006281">
    <property type="term" value="P:DNA repair"/>
    <property type="evidence" value="ECO:0007669"/>
    <property type="project" value="TreeGrafter"/>
</dbReference>
<dbReference type="InterPro" id="IPR036412">
    <property type="entry name" value="HAD-like_sf"/>
</dbReference>
<dbReference type="SUPFAM" id="SSF56784">
    <property type="entry name" value="HAD-like"/>
    <property type="match status" value="1"/>
</dbReference>
<evidence type="ECO:0000313" key="2">
    <source>
        <dbReference type="Proteomes" id="UP000565711"/>
    </source>
</evidence>
<dbReference type="GO" id="GO:0008967">
    <property type="term" value="F:phosphoglycolate phosphatase activity"/>
    <property type="evidence" value="ECO:0007669"/>
    <property type="project" value="TreeGrafter"/>
</dbReference>
<dbReference type="AlphaFoldDB" id="A0A846Y8N4"/>
<dbReference type="InterPro" id="IPR023214">
    <property type="entry name" value="HAD_sf"/>
</dbReference>
<dbReference type="PANTHER" id="PTHR43434">
    <property type="entry name" value="PHOSPHOGLYCOLATE PHOSPHATASE"/>
    <property type="match status" value="1"/>
</dbReference>
<comment type="caution">
    <text evidence="1">The sequence shown here is derived from an EMBL/GenBank/DDBJ whole genome shotgun (WGS) entry which is preliminary data.</text>
</comment>
<dbReference type="EMBL" id="JAAXOP010000025">
    <property type="protein sequence ID" value="NKY54164.1"/>
    <property type="molecule type" value="Genomic_DNA"/>
</dbReference>
<organism evidence="1 2">
    <name type="scientific">Nocardia vermiculata</name>
    <dbReference type="NCBI Taxonomy" id="257274"/>
    <lineage>
        <taxon>Bacteria</taxon>
        <taxon>Bacillati</taxon>
        <taxon>Actinomycetota</taxon>
        <taxon>Actinomycetes</taxon>
        <taxon>Mycobacteriales</taxon>
        <taxon>Nocardiaceae</taxon>
        <taxon>Nocardia</taxon>
    </lineage>
</organism>
<dbReference type="GO" id="GO:0005829">
    <property type="term" value="C:cytosol"/>
    <property type="evidence" value="ECO:0007669"/>
    <property type="project" value="TreeGrafter"/>
</dbReference>
<dbReference type="Pfam" id="PF13419">
    <property type="entry name" value="HAD_2"/>
    <property type="match status" value="1"/>
</dbReference>
<dbReference type="Gene3D" id="3.40.50.1000">
    <property type="entry name" value="HAD superfamily/HAD-like"/>
    <property type="match status" value="1"/>
</dbReference>
<reference evidence="1 2" key="1">
    <citation type="submission" date="2020-04" db="EMBL/GenBank/DDBJ databases">
        <title>MicrobeNet Type strains.</title>
        <authorList>
            <person name="Nicholson A.C."/>
        </authorList>
    </citation>
    <scope>NUCLEOTIDE SEQUENCE [LARGE SCALE GENOMIC DNA]</scope>
    <source>
        <strain evidence="1 2">JCM 12354</strain>
    </source>
</reference>
<dbReference type="NCBIfam" id="TIGR01549">
    <property type="entry name" value="HAD-SF-IA-v1"/>
    <property type="match status" value="1"/>
</dbReference>
<dbReference type="InterPro" id="IPR041492">
    <property type="entry name" value="HAD_2"/>
</dbReference>
<keyword evidence="1" id="KW-0378">Hydrolase</keyword>
<proteinExistence type="predicted"/>
<sequence>MVHQSLEFARQGLPAVTGPADLLTSHRCLLLDFDGPICSVFSGITSREAVDYLGKQLDTPLPSAISETTDPFDVLGFAEKLGPSTAARIERAFARVEREAMAVSHPTPGAAELIRRASHRGYTVAVVSNNSASAIAAYLDDRDLHRDISGIFARTSADLTALKPSAYLLNLAMRTLSTTAEHTVFVGDSTTDIQAARAARVSSIAFANRPEKIDRLAAHGPDAVITRLADLTDALSTE</sequence>
<gene>
    <name evidence="1" type="ORF">HGA08_28625</name>
</gene>
<dbReference type="Proteomes" id="UP000565711">
    <property type="component" value="Unassembled WGS sequence"/>
</dbReference>
<dbReference type="InterPro" id="IPR006439">
    <property type="entry name" value="HAD-SF_hydro_IA"/>
</dbReference>
<accession>A0A846Y8N4</accession>
<dbReference type="PANTHER" id="PTHR43434:SF1">
    <property type="entry name" value="PHOSPHOGLYCOLATE PHOSPHATASE"/>
    <property type="match status" value="1"/>
</dbReference>
<protein>
    <submittedName>
        <fullName evidence="1">HAD family hydrolase</fullName>
    </submittedName>
</protein>
<dbReference type="NCBIfam" id="TIGR01662">
    <property type="entry name" value="HAD-SF-IIIA"/>
    <property type="match status" value="1"/>
</dbReference>
<dbReference type="InterPro" id="IPR006549">
    <property type="entry name" value="HAD-SF_hydro_IIIA"/>
</dbReference>